<dbReference type="Pfam" id="PF07729">
    <property type="entry name" value="FCD"/>
    <property type="match status" value="1"/>
</dbReference>
<proteinExistence type="predicted"/>
<protein>
    <submittedName>
        <fullName evidence="5">GntR family transcriptional regulator</fullName>
    </submittedName>
</protein>
<evidence type="ECO:0000313" key="6">
    <source>
        <dbReference type="Proteomes" id="UP000683291"/>
    </source>
</evidence>
<organism evidence="5 6">
    <name type="scientific">Sulfitobacter albidus</name>
    <dbReference type="NCBI Taxonomy" id="2829501"/>
    <lineage>
        <taxon>Bacteria</taxon>
        <taxon>Pseudomonadati</taxon>
        <taxon>Pseudomonadota</taxon>
        <taxon>Alphaproteobacteria</taxon>
        <taxon>Rhodobacterales</taxon>
        <taxon>Roseobacteraceae</taxon>
        <taxon>Sulfitobacter</taxon>
    </lineage>
</organism>
<dbReference type="InterPro" id="IPR036390">
    <property type="entry name" value="WH_DNA-bd_sf"/>
</dbReference>
<evidence type="ECO:0000256" key="3">
    <source>
        <dbReference type="ARBA" id="ARBA00023163"/>
    </source>
</evidence>
<dbReference type="GO" id="GO:0003700">
    <property type="term" value="F:DNA-binding transcription factor activity"/>
    <property type="evidence" value="ECO:0007669"/>
    <property type="project" value="InterPro"/>
</dbReference>
<evidence type="ECO:0000256" key="2">
    <source>
        <dbReference type="ARBA" id="ARBA00023125"/>
    </source>
</evidence>
<keyword evidence="6" id="KW-1185">Reference proteome</keyword>
<dbReference type="RefSeq" id="WP_212704912.1">
    <property type="nucleotide sequence ID" value="NZ_CP073581.1"/>
</dbReference>
<feature type="domain" description="HTH gntR-type" evidence="4">
    <location>
        <begin position="10"/>
        <end position="77"/>
    </location>
</feature>
<dbReference type="Gene3D" id="1.20.120.530">
    <property type="entry name" value="GntR ligand-binding domain-like"/>
    <property type="match status" value="1"/>
</dbReference>
<dbReference type="InterPro" id="IPR011711">
    <property type="entry name" value="GntR_C"/>
</dbReference>
<dbReference type="InterPro" id="IPR036388">
    <property type="entry name" value="WH-like_DNA-bd_sf"/>
</dbReference>
<dbReference type="GO" id="GO:0003677">
    <property type="term" value="F:DNA binding"/>
    <property type="evidence" value="ECO:0007669"/>
    <property type="project" value="UniProtKB-KW"/>
</dbReference>
<dbReference type="InterPro" id="IPR008920">
    <property type="entry name" value="TF_FadR/GntR_C"/>
</dbReference>
<sequence>MTPSALTIETSDKDWLAKTLEMDIIFGRLYPNQRLIEDELMDRFGQSRHRVRRAIDTLVLGGLAIREVNKGAHVCSYSGTEIEQMYELRNILHAAALERIDFPLSAEALQDLRDIHDAHGAAIAAQDFPQVFQLNNAFHKRIFACCGSPVLCEAISVQARRTYPIRSLNFHQSGFLEETQAEHAQMIGALEAGNLAVLIPLHAEHILRPMQAYLAQYDLGRG</sequence>
<evidence type="ECO:0000259" key="4">
    <source>
        <dbReference type="PROSITE" id="PS50949"/>
    </source>
</evidence>
<dbReference type="KEGG" id="sual:KDD17_01210"/>
<reference evidence="5" key="1">
    <citation type="submission" date="2021-04" db="EMBL/GenBank/DDBJ databases">
        <title>Complete genome sequence for Sulfitobacter sp. strain JK7-1.</title>
        <authorList>
            <person name="Park S.-J."/>
        </authorList>
    </citation>
    <scope>NUCLEOTIDE SEQUENCE</scope>
    <source>
        <strain evidence="5">JK7-1</strain>
    </source>
</reference>
<keyword evidence="3" id="KW-0804">Transcription</keyword>
<dbReference type="Pfam" id="PF00392">
    <property type="entry name" value="GntR"/>
    <property type="match status" value="1"/>
</dbReference>
<dbReference type="PROSITE" id="PS50949">
    <property type="entry name" value="HTH_GNTR"/>
    <property type="match status" value="1"/>
</dbReference>
<dbReference type="SMART" id="SM00345">
    <property type="entry name" value="HTH_GNTR"/>
    <property type="match status" value="1"/>
</dbReference>
<evidence type="ECO:0000313" key="5">
    <source>
        <dbReference type="EMBL" id="QUJ76715.1"/>
    </source>
</evidence>
<dbReference type="PANTHER" id="PTHR43537">
    <property type="entry name" value="TRANSCRIPTIONAL REGULATOR, GNTR FAMILY"/>
    <property type="match status" value="1"/>
</dbReference>
<keyword evidence="2" id="KW-0238">DNA-binding</keyword>
<dbReference type="AlphaFoldDB" id="A0A975PMX8"/>
<accession>A0A975PMX8</accession>
<dbReference type="InterPro" id="IPR000524">
    <property type="entry name" value="Tscrpt_reg_HTH_GntR"/>
</dbReference>
<evidence type="ECO:0000256" key="1">
    <source>
        <dbReference type="ARBA" id="ARBA00023015"/>
    </source>
</evidence>
<dbReference type="EMBL" id="CP073581">
    <property type="protein sequence ID" value="QUJ76715.1"/>
    <property type="molecule type" value="Genomic_DNA"/>
</dbReference>
<dbReference type="Proteomes" id="UP000683291">
    <property type="component" value="Chromosome 1"/>
</dbReference>
<dbReference type="SUPFAM" id="SSF46785">
    <property type="entry name" value="Winged helix' DNA-binding domain"/>
    <property type="match status" value="1"/>
</dbReference>
<gene>
    <name evidence="5" type="ORF">KDD17_01210</name>
</gene>
<keyword evidence="1" id="KW-0805">Transcription regulation</keyword>
<dbReference type="PANTHER" id="PTHR43537:SF49">
    <property type="entry name" value="TRANSCRIPTIONAL REGULATORY PROTEIN"/>
    <property type="match status" value="1"/>
</dbReference>
<dbReference type="SUPFAM" id="SSF48008">
    <property type="entry name" value="GntR ligand-binding domain-like"/>
    <property type="match status" value="1"/>
</dbReference>
<name>A0A975PMX8_9RHOB</name>
<dbReference type="Gene3D" id="1.10.10.10">
    <property type="entry name" value="Winged helix-like DNA-binding domain superfamily/Winged helix DNA-binding domain"/>
    <property type="match status" value="1"/>
</dbReference>
<dbReference type="SMART" id="SM00895">
    <property type="entry name" value="FCD"/>
    <property type="match status" value="1"/>
</dbReference>